<organism evidence="2">
    <name type="scientific">Lygus hesperus</name>
    <name type="common">Western plant bug</name>
    <dbReference type="NCBI Taxonomy" id="30085"/>
    <lineage>
        <taxon>Eukaryota</taxon>
        <taxon>Metazoa</taxon>
        <taxon>Ecdysozoa</taxon>
        <taxon>Arthropoda</taxon>
        <taxon>Hexapoda</taxon>
        <taxon>Insecta</taxon>
        <taxon>Pterygota</taxon>
        <taxon>Neoptera</taxon>
        <taxon>Paraneoptera</taxon>
        <taxon>Hemiptera</taxon>
        <taxon>Heteroptera</taxon>
        <taxon>Panheteroptera</taxon>
        <taxon>Cimicomorpha</taxon>
        <taxon>Miridae</taxon>
        <taxon>Mirini</taxon>
        <taxon>Lygus</taxon>
    </lineage>
</organism>
<evidence type="ECO:0000313" key="2">
    <source>
        <dbReference type="EMBL" id="JAG17300.1"/>
    </source>
</evidence>
<accession>A0A0A9XJL6</accession>
<proteinExistence type="predicted"/>
<reference evidence="2" key="1">
    <citation type="journal article" date="2014" name="PLoS ONE">
        <title>Transcriptome-Based Identification of ABC Transporters in the Western Tarnished Plant Bug Lygus hesperus.</title>
        <authorList>
            <person name="Hull J.J."/>
            <person name="Chaney K."/>
            <person name="Geib S.M."/>
            <person name="Fabrick J.A."/>
            <person name="Brent C.S."/>
            <person name="Walsh D."/>
            <person name="Lavine L.C."/>
        </authorList>
    </citation>
    <scope>NUCLEOTIDE SEQUENCE</scope>
</reference>
<protein>
    <submittedName>
        <fullName evidence="2">Midasin</fullName>
    </submittedName>
</protein>
<feature type="region of interest" description="Disordered" evidence="1">
    <location>
        <begin position="1"/>
        <end position="124"/>
    </location>
</feature>
<name>A0A0A9XJL6_LYGHE</name>
<feature type="compositionally biased region" description="Basic and acidic residues" evidence="1">
    <location>
        <begin position="7"/>
        <end position="19"/>
    </location>
</feature>
<dbReference type="AlphaFoldDB" id="A0A0A9XJL6"/>
<gene>
    <name evidence="2" type="primary">mdn1_0</name>
    <name evidence="2" type="ORF">CM83_102518</name>
</gene>
<feature type="compositionally biased region" description="Acidic residues" evidence="1">
    <location>
        <begin position="28"/>
        <end position="43"/>
    </location>
</feature>
<sequence>MSDTDEIGIKEVDEKRVEDETSAGGAEGEGDDEVEVEMELEMCEDIKDPETTSSDSEPDSEFETFVSSAGDDAESNKYGAATETKVVKSPPRSVMENSTDGGTNDGEIQATKTQEPALTLEERI</sequence>
<reference evidence="2" key="2">
    <citation type="submission" date="2014-07" db="EMBL/GenBank/DDBJ databases">
        <authorList>
            <person name="Hull J."/>
        </authorList>
    </citation>
    <scope>NUCLEOTIDE SEQUENCE</scope>
</reference>
<evidence type="ECO:0000256" key="1">
    <source>
        <dbReference type="SAM" id="MobiDB-lite"/>
    </source>
</evidence>
<dbReference type="EMBL" id="GBHO01026304">
    <property type="protein sequence ID" value="JAG17300.1"/>
    <property type="molecule type" value="Transcribed_RNA"/>
</dbReference>